<dbReference type="SUPFAM" id="SSF55874">
    <property type="entry name" value="ATPase domain of HSP90 chaperone/DNA topoisomerase II/histidine kinase"/>
    <property type="match status" value="1"/>
</dbReference>
<dbReference type="Pfam" id="PF02518">
    <property type="entry name" value="HATPase_c"/>
    <property type="match status" value="1"/>
</dbReference>
<dbReference type="InterPro" id="IPR036890">
    <property type="entry name" value="HATPase_C_sf"/>
</dbReference>
<dbReference type="eggNOG" id="COG4585">
    <property type="taxonomic scope" value="Bacteria"/>
</dbReference>
<evidence type="ECO:0000313" key="12">
    <source>
        <dbReference type="Proteomes" id="UP000003136"/>
    </source>
</evidence>
<keyword evidence="7" id="KW-0067">ATP-binding</keyword>
<evidence type="ECO:0000313" key="11">
    <source>
        <dbReference type="EMBL" id="EEC55760.1"/>
    </source>
</evidence>
<dbReference type="Gene3D" id="3.30.565.10">
    <property type="entry name" value="Histidine kinase-like ATPase, C-terminal domain"/>
    <property type="match status" value="1"/>
</dbReference>
<dbReference type="AlphaFoldDB" id="B7AU69"/>
<dbReference type="InterPro" id="IPR005467">
    <property type="entry name" value="His_kinase_dom"/>
</dbReference>
<keyword evidence="9" id="KW-0175">Coiled coil</keyword>
<dbReference type="Pfam" id="PF07730">
    <property type="entry name" value="HisKA_3"/>
    <property type="match status" value="1"/>
</dbReference>
<proteinExistence type="predicted"/>
<comment type="caution">
    <text evidence="11">The sequence shown here is derived from an EMBL/GenBank/DDBJ whole genome shotgun (WGS) entry which is preliminary data.</text>
</comment>
<evidence type="ECO:0000256" key="9">
    <source>
        <dbReference type="SAM" id="Coils"/>
    </source>
</evidence>
<feature type="domain" description="Histidine kinase" evidence="10">
    <location>
        <begin position="136"/>
        <end position="333"/>
    </location>
</feature>
<dbReference type="GO" id="GO:0016020">
    <property type="term" value="C:membrane"/>
    <property type="evidence" value="ECO:0007669"/>
    <property type="project" value="InterPro"/>
</dbReference>
<accession>B7AU69</accession>
<evidence type="ECO:0000259" key="10">
    <source>
        <dbReference type="PROSITE" id="PS50109"/>
    </source>
</evidence>
<keyword evidence="8" id="KW-0902">Two-component regulatory system</keyword>
<reference evidence="11 12" key="2">
    <citation type="submission" date="2008-11" db="EMBL/GenBank/DDBJ databases">
        <authorList>
            <person name="Fulton L."/>
            <person name="Clifton S."/>
            <person name="Fulton B."/>
            <person name="Xu J."/>
            <person name="Minx P."/>
            <person name="Pepin K.H."/>
            <person name="Johnson M."/>
            <person name="Bhonagiri V."/>
            <person name="Nash W.E."/>
            <person name="Mardis E.R."/>
            <person name="Wilson R.K."/>
        </authorList>
    </citation>
    <scope>NUCLEOTIDE SEQUENCE [LARGE SCALE GENOMIC DNA]</scope>
    <source>
        <strain evidence="11 12">ATCC 43243</strain>
    </source>
</reference>
<dbReference type="InterPro" id="IPR003594">
    <property type="entry name" value="HATPase_dom"/>
</dbReference>
<dbReference type="GO" id="GO:0046983">
    <property type="term" value="F:protein dimerization activity"/>
    <property type="evidence" value="ECO:0007669"/>
    <property type="project" value="InterPro"/>
</dbReference>
<keyword evidence="5" id="KW-0547">Nucleotide-binding</keyword>
<dbReference type="Gene3D" id="1.20.5.1930">
    <property type="match status" value="1"/>
</dbReference>
<dbReference type="SMART" id="SM00387">
    <property type="entry name" value="HATPase_c"/>
    <property type="match status" value="1"/>
</dbReference>
<keyword evidence="4" id="KW-0808">Transferase</keyword>
<dbReference type="GO" id="GO:0000155">
    <property type="term" value="F:phosphorelay sensor kinase activity"/>
    <property type="evidence" value="ECO:0007669"/>
    <property type="project" value="InterPro"/>
</dbReference>
<evidence type="ECO:0000256" key="1">
    <source>
        <dbReference type="ARBA" id="ARBA00000085"/>
    </source>
</evidence>
<dbReference type="EMBL" id="ABVQ01000037">
    <property type="protein sequence ID" value="EEC55760.1"/>
    <property type="molecule type" value="Genomic_DNA"/>
</dbReference>
<dbReference type="Proteomes" id="UP000003136">
    <property type="component" value="Unassembled WGS sequence"/>
</dbReference>
<protein>
    <recommendedName>
        <fullName evidence="2">histidine kinase</fullName>
        <ecNumber evidence="2">2.7.13.3</ecNumber>
    </recommendedName>
</protein>
<evidence type="ECO:0000256" key="2">
    <source>
        <dbReference type="ARBA" id="ARBA00012438"/>
    </source>
</evidence>
<evidence type="ECO:0000256" key="5">
    <source>
        <dbReference type="ARBA" id="ARBA00022741"/>
    </source>
</evidence>
<keyword evidence="12" id="KW-1185">Reference proteome</keyword>
<comment type="catalytic activity">
    <reaction evidence="1">
        <text>ATP + protein L-histidine = ADP + protein N-phospho-L-histidine.</text>
        <dbReference type="EC" id="2.7.13.3"/>
    </reaction>
</comment>
<feature type="coiled-coil region" evidence="9">
    <location>
        <begin position="67"/>
        <end position="94"/>
    </location>
</feature>
<dbReference type="InterPro" id="IPR050482">
    <property type="entry name" value="Sensor_HK_TwoCompSys"/>
</dbReference>
<evidence type="ECO:0000256" key="3">
    <source>
        <dbReference type="ARBA" id="ARBA00022553"/>
    </source>
</evidence>
<dbReference type="InterPro" id="IPR011712">
    <property type="entry name" value="Sig_transdc_His_kin_sub3_dim/P"/>
</dbReference>
<dbReference type="PROSITE" id="PS50109">
    <property type="entry name" value="HIS_KIN"/>
    <property type="match status" value="1"/>
</dbReference>
<dbReference type="STRING" id="483218.BACPEC_02258"/>
<dbReference type="EC" id="2.7.13.3" evidence="2"/>
<evidence type="ECO:0000256" key="8">
    <source>
        <dbReference type="ARBA" id="ARBA00023012"/>
    </source>
</evidence>
<gene>
    <name evidence="11" type="ORF">BACPEC_02258</name>
</gene>
<keyword evidence="3" id="KW-0597">Phosphoprotein</keyword>
<dbReference type="HOGENOM" id="CLU_000445_20_0_9"/>
<dbReference type="PANTHER" id="PTHR24421:SF10">
    <property type="entry name" value="NITRATE_NITRITE SENSOR PROTEIN NARQ"/>
    <property type="match status" value="1"/>
</dbReference>
<dbReference type="PANTHER" id="PTHR24421">
    <property type="entry name" value="NITRATE/NITRITE SENSOR PROTEIN NARX-RELATED"/>
    <property type="match status" value="1"/>
</dbReference>
<organism evidence="11 12">
    <name type="scientific">[Bacteroides] pectinophilus ATCC 43243</name>
    <dbReference type="NCBI Taxonomy" id="483218"/>
    <lineage>
        <taxon>Bacteria</taxon>
        <taxon>Bacillati</taxon>
        <taxon>Bacillota</taxon>
        <taxon>Clostridia</taxon>
        <taxon>Eubacteriales</taxon>
    </lineage>
</organism>
<dbReference type="GO" id="GO:0005524">
    <property type="term" value="F:ATP binding"/>
    <property type="evidence" value="ECO:0007669"/>
    <property type="project" value="UniProtKB-KW"/>
</dbReference>
<keyword evidence="6" id="KW-0418">Kinase</keyword>
<sequence>MNMGISMNKIKEFLTTEKNNLKVERKEKESNIYRCELNIASIDDAIKKLELQVDNTINVFKPADKNESDEMREIRLLKERRDSLQKDIDVMKKRVVIIDNRLDKIGEVDKEVPLYDVNGYKMLSIRESERQRIARDIHDSVVQKMTALIHKSEFVQMVMDSDSQRAKLELEVINKTMRECIDELRDIIYDLRPMALDDVGFKTTLSRYINQCESQTDMNITIDMEDLDESFVDDVIGLSVFRIIQELTSNSIKYSEGNNINISVSSDNNEIVINHKDDGKGYDDDAVNRDNREKHNSGFGLAIIKERVKLLNGVIDCSHDSGTCNIIRIPCVSHTEEESNE</sequence>
<name>B7AU69_9FIRM</name>
<reference evidence="11 12" key="1">
    <citation type="submission" date="2008-11" db="EMBL/GenBank/DDBJ databases">
        <title>Draft genome sequence of Bacteroides pectinophilus (ATCC 43243).</title>
        <authorList>
            <person name="Sudarsanam P."/>
            <person name="Ley R."/>
            <person name="Guruge J."/>
            <person name="Turnbaugh P.J."/>
            <person name="Mahowald M."/>
            <person name="Liep D."/>
            <person name="Gordon J."/>
        </authorList>
    </citation>
    <scope>NUCLEOTIDE SEQUENCE [LARGE SCALE GENOMIC DNA]</scope>
    <source>
        <strain evidence="11 12">ATCC 43243</strain>
    </source>
</reference>
<evidence type="ECO:0000256" key="6">
    <source>
        <dbReference type="ARBA" id="ARBA00022777"/>
    </source>
</evidence>
<evidence type="ECO:0000256" key="7">
    <source>
        <dbReference type="ARBA" id="ARBA00022840"/>
    </source>
</evidence>
<evidence type="ECO:0000256" key="4">
    <source>
        <dbReference type="ARBA" id="ARBA00022679"/>
    </source>
</evidence>